<evidence type="ECO:0000313" key="3">
    <source>
        <dbReference type="Proteomes" id="UP001062165"/>
    </source>
</evidence>
<accession>A0ABY6D2M9</accession>
<dbReference type="RefSeq" id="WP_263052144.1">
    <property type="nucleotide sequence ID" value="NZ_CP106735.1"/>
</dbReference>
<evidence type="ECO:0000313" key="2">
    <source>
        <dbReference type="EMBL" id="UXX80414.1"/>
    </source>
</evidence>
<gene>
    <name evidence="2" type="ORF">N7E81_04785</name>
</gene>
<dbReference type="Proteomes" id="UP001062165">
    <property type="component" value="Chromosome"/>
</dbReference>
<feature type="coiled-coil region" evidence="1">
    <location>
        <begin position="235"/>
        <end position="262"/>
    </location>
</feature>
<sequence>MSFQLQQQLNGSLMTPYPLEILYYNNGNVGIGTSSPSQLLEISGENIADFNRGLLATHYSNDHLAITLSLRKARGTTNAPSAILKNDLLGSIKLTGFSTNDWSTGTRARIDGGAAENWNDNAQGTFIRFQTTKLGTTTAVETLRITSEGNVGIGTADPKSKLAVNGQIRATEVKVSANISVPDYVFAPDYELKTLQETKEYISNHHHLPEIPSAKDIEANGINIGEMNMLLLKKIEELTLHLIEMKAQNTQLENRINKIENR</sequence>
<reference evidence="2" key="1">
    <citation type="submission" date="2022-10" db="EMBL/GenBank/DDBJ databases">
        <title>Comparative genomics and taxonomic characterization of three novel marine species of genus Reichenbachiella exhibiting antioxidant and polysaccharide degradation activities.</title>
        <authorList>
            <person name="Muhammad N."/>
            <person name="Lee Y.-J."/>
            <person name="Ko J."/>
            <person name="Kim S.-G."/>
        </authorList>
    </citation>
    <scope>NUCLEOTIDE SEQUENCE</scope>
    <source>
        <strain evidence="2">Wsw4-B4</strain>
    </source>
</reference>
<protein>
    <recommendedName>
        <fullName evidence="4">Chaperone of endosialidase</fullName>
    </recommendedName>
</protein>
<name>A0ABY6D2M9_9BACT</name>
<proteinExistence type="predicted"/>
<keyword evidence="1" id="KW-0175">Coiled coil</keyword>
<evidence type="ECO:0008006" key="4">
    <source>
        <dbReference type="Google" id="ProtNLM"/>
    </source>
</evidence>
<organism evidence="2 3">
    <name type="scientific">Reichenbachiella carrageenanivorans</name>
    <dbReference type="NCBI Taxonomy" id="2979869"/>
    <lineage>
        <taxon>Bacteria</taxon>
        <taxon>Pseudomonadati</taxon>
        <taxon>Bacteroidota</taxon>
        <taxon>Cytophagia</taxon>
        <taxon>Cytophagales</taxon>
        <taxon>Reichenbachiellaceae</taxon>
        <taxon>Reichenbachiella</taxon>
    </lineage>
</organism>
<evidence type="ECO:0000256" key="1">
    <source>
        <dbReference type="SAM" id="Coils"/>
    </source>
</evidence>
<keyword evidence="3" id="KW-1185">Reference proteome</keyword>
<dbReference type="EMBL" id="CP106735">
    <property type="protein sequence ID" value="UXX80414.1"/>
    <property type="molecule type" value="Genomic_DNA"/>
</dbReference>